<evidence type="ECO:0000313" key="2">
    <source>
        <dbReference type="Proteomes" id="UP000238358"/>
    </source>
</evidence>
<name>A0A2S0M7P8_MEGEL</name>
<dbReference type="OrthoDB" id="1851158at2"/>
<organism evidence="1 2">
    <name type="scientific">Megasphaera elsdenii</name>
    <dbReference type="NCBI Taxonomy" id="907"/>
    <lineage>
        <taxon>Bacteria</taxon>
        <taxon>Bacillati</taxon>
        <taxon>Bacillota</taxon>
        <taxon>Negativicutes</taxon>
        <taxon>Veillonellales</taxon>
        <taxon>Veillonellaceae</taxon>
        <taxon>Megasphaera</taxon>
    </lineage>
</organism>
<proteinExistence type="predicted"/>
<sequence>MRKVFLSNIFIQNLEKTVFKSDDFIISDETKYLCSLPYVIEDRVKEGDTVCIITGVNQSTDKQENKGKKNYEEIFKPEIRRSVEGKNVTLEFYEIPIMKHYDADAFNSFFRQVVELLQEGDILHLDLTWGLKPYTTSLFIASMYAENAGIDVKVDTVFYAHRYDGVDDGNHDKPSFIYDITSLYYLNSLAGHAKKGQRPMLDHILRFLIKE</sequence>
<dbReference type="AlphaFoldDB" id="A0A2S0M7P8"/>
<gene>
    <name evidence="1" type="ORF">C6Y28_07680</name>
</gene>
<accession>A0A2S0M7P8</accession>
<dbReference type="EMBL" id="CP027569">
    <property type="protein sequence ID" value="AVO27488.1"/>
    <property type="molecule type" value="Genomic_DNA"/>
</dbReference>
<protein>
    <recommendedName>
        <fullName evidence="3">CRISPR-associated (Cas) DxTHG family protein</fullName>
    </recommendedName>
</protein>
<dbReference type="Proteomes" id="UP000238358">
    <property type="component" value="Chromosome"/>
</dbReference>
<dbReference type="RefSeq" id="WP_027895897.1">
    <property type="nucleotide sequence ID" value="NZ_CP027569.1"/>
</dbReference>
<evidence type="ECO:0000313" key="1">
    <source>
        <dbReference type="EMBL" id="AVO27488.1"/>
    </source>
</evidence>
<reference evidence="1 2" key="1">
    <citation type="journal article" date="2018" name="Genome Announc.">
        <title>Complete genomes of two Megasphaera elsdenii strains, NCIMB 702410 and ATCC 25940.</title>
        <authorList>
            <person name="Hatmaker E.A."/>
            <person name="O'Dell K."/>
            <person name="Riley L.A."/>
            <person name="Klingeman D.M."/>
            <person name="Guss A.M."/>
        </authorList>
    </citation>
    <scope>NUCLEOTIDE SEQUENCE [LARGE SCALE GENOMIC DNA]</scope>
    <source>
        <strain evidence="1 2">NCIMB702410</strain>
    </source>
</reference>
<evidence type="ECO:0008006" key="3">
    <source>
        <dbReference type="Google" id="ProtNLM"/>
    </source>
</evidence>